<feature type="compositionally biased region" description="Polar residues" evidence="2">
    <location>
        <begin position="85"/>
        <end position="105"/>
    </location>
</feature>
<feature type="compositionally biased region" description="Low complexity" evidence="2">
    <location>
        <begin position="319"/>
        <end position="333"/>
    </location>
</feature>
<feature type="transmembrane region" description="Helical" evidence="3">
    <location>
        <begin position="7"/>
        <end position="29"/>
    </location>
</feature>
<protein>
    <submittedName>
        <fullName evidence="4">Uncharacterized protein</fullName>
    </submittedName>
</protein>
<dbReference type="InParanoid" id="I3EDU9"/>
<dbReference type="HOGENOM" id="CLU_306961_0_0_1"/>
<keyword evidence="3" id="KW-0472">Membrane</keyword>
<sequence>MKTIVRNIIFPIIALLILCMLCSVVYTMMAPPAEKESNTSSNTEEGTNPISNEHENKIGDILKKLEETTNTDKSIKGENHLVDVSANNSSNADTAKGTSANDTENLNQNCSKEIIVQELHNSASKTIFLNKNNNEDSQNTTENTSIHNSDITENTSNGNEPQHASNMDETASAASNSAVDHSISFGDASGIYSMKVDPCVRESVSSNIKNKNSIDIEDNSTKIDELLCAHPRFIDCIVYDSIPEEPKPAIESSTYKSDVIENSAVNTNETFYINAIDKSNNANFDSSKSTMHRDPQNNKYNLPSQAISTSIYESDDENSTTLSNSNNSNVSTVDFLESNPAAIKPEDTDALDDSSRMSSISPDTNTTQTDVEEHIVESMQDGASTYSDNTNASDCTSCTTEIDRINVNVKAFINAINQKVTKEDAEKKLLKNQQSVRKINKQRSPYFYDSYFVMKNVQNTYRKNTSYMSYSQASAISTLKKYMKNGSIALNTTISIDNDALPCNIDGLSILANRLFNHSNGALTAPIIEHIKESILYLQDLTNLTRFCVINEIETITGIWSILFGKYINDIENGMNEKIREPYNFIVPKLDEKHIMSCKSEIQSLIHMNYTAPVNFYISESLKKMANLFILLDDDKNPKIRKFSSLVEKNPWFVKMPEKSKRLLCDYVEKYWALDSQKEGLFLCKDSHPVFQETLSTKEMHEFYSSVVRSIDSPESSNPGMYIFDGFAHTILNIINSKKETTTEISKLGNLIIEKNTELLFNQCLLKDEFVEYNSKEQKKMHPLFLNSSKLLHFTTSHLLKTEREIKHLETFSTPACKSTIDKIKKICGKLMQAGANAINQQLFLLSLQRSESNSMQAVIYASLFEENSEEIRNKLYEEAYPMINRIIYKPISTQGKEANSKPITGSTTNPVQTVSFNEFKWSSIDLPYDKLTYESAFDTNDATEHAIKSEYKSYIDLCFNLNV</sequence>
<feature type="region of interest" description="Disordered" evidence="2">
    <location>
        <begin position="132"/>
        <end position="175"/>
    </location>
</feature>
<evidence type="ECO:0000256" key="2">
    <source>
        <dbReference type="SAM" id="MobiDB-lite"/>
    </source>
</evidence>
<keyword evidence="3" id="KW-0812">Transmembrane</keyword>
<feature type="region of interest" description="Disordered" evidence="2">
    <location>
        <begin position="312"/>
        <end position="368"/>
    </location>
</feature>
<keyword evidence="5" id="KW-1185">Reference proteome</keyword>
<evidence type="ECO:0000313" key="4">
    <source>
        <dbReference type="EMBL" id="EIJ87396.1"/>
    </source>
</evidence>
<dbReference type="OrthoDB" id="10334151at2759"/>
<feature type="region of interest" description="Disordered" evidence="2">
    <location>
        <begin position="69"/>
        <end position="105"/>
    </location>
</feature>
<organism evidence="4 5">
    <name type="scientific">Nematocida parisii (strain ERTm3)</name>
    <name type="common">Nematode killer fungus</name>
    <dbReference type="NCBI Taxonomy" id="935791"/>
    <lineage>
        <taxon>Eukaryota</taxon>
        <taxon>Fungi</taxon>
        <taxon>Fungi incertae sedis</taxon>
        <taxon>Microsporidia</taxon>
        <taxon>Nematocida</taxon>
    </lineage>
</organism>
<dbReference type="AlphaFoldDB" id="I3EDU9"/>
<feature type="compositionally biased region" description="Polar residues" evidence="2">
    <location>
        <begin position="356"/>
        <end position="368"/>
    </location>
</feature>
<keyword evidence="3" id="KW-1133">Transmembrane helix</keyword>
<keyword evidence="1" id="KW-0175">Coiled coil</keyword>
<feature type="region of interest" description="Disordered" evidence="2">
    <location>
        <begin position="33"/>
        <end position="56"/>
    </location>
</feature>
<evidence type="ECO:0000256" key="1">
    <source>
        <dbReference type="SAM" id="Coils"/>
    </source>
</evidence>
<proteinExistence type="predicted"/>
<dbReference type="EMBL" id="GL870883">
    <property type="protein sequence ID" value="EIJ87396.1"/>
    <property type="molecule type" value="Genomic_DNA"/>
</dbReference>
<evidence type="ECO:0000256" key="3">
    <source>
        <dbReference type="SAM" id="Phobius"/>
    </source>
</evidence>
<accession>I3EDU9</accession>
<feature type="coiled-coil region" evidence="1">
    <location>
        <begin position="413"/>
        <end position="442"/>
    </location>
</feature>
<dbReference type="VEuPathDB" id="MicrosporidiaDB:NEQG_02519"/>
<gene>
    <name evidence="4" type="ORF">NEQG_02519</name>
</gene>
<reference evidence="4" key="1">
    <citation type="submission" date="2011-01" db="EMBL/GenBank/DDBJ databases">
        <title>The Genome Sequence of Nematocida parisii strain ERTm3.</title>
        <authorList>
            <consortium name="The Broad Institute Genome Sequencing Platform"/>
            <consortium name="The Broad Institute Genome Sequencing Center for Infectious Disease"/>
            <person name="Cuomo C."/>
            <person name="Troemel E."/>
            <person name="Young S.K."/>
            <person name="Zeng Q."/>
            <person name="Gargeya S."/>
            <person name="Fitzgerald M."/>
            <person name="Haas B."/>
            <person name="Abouelleil A."/>
            <person name="Alvarado L."/>
            <person name="Arachchi H.M."/>
            <person name="Berlin A."/>
            <person name="Chapman S.B."/>
            <person name="Gearin G."/>
            <person name="Goldberg J."/>
            <person name="Griggs A."/>
            <person name="Gujja S."/>
            <person name="Hansen M."/>
            <person name="Heiman D."/>
            <person name="Howarth C."/>
            <person name="Larimer J."/>
            <person name="Lui A."/>
            <person name="MacDonald P.J.P."/>
            <person name="McCowen C."/>
            <person name="Montmayeur A."/>
            <person name="Murphy C."/>
            <person name="Neiman D."/>
            <person name="Pearson M."/>
            <person name="Priest M."/>
            <person name="Roberts A."/>
            <person name="Saif S."/>
            <person name="Shea T."/>
            <person name="Sisk P."/>
            <person name="Stolte C."/>
            <person name="Sykes S."/>
            <person name="Wortman J."/>
            <person name="Nusbaum C."/>
            <person name="Birren B."/>
        </authorList>
    </citation>
    <scope>NUCLEOTIDE SEQUENCE</scope>
    <source>
        <strain evidence="4">ERTm3</strain>
    </source>
</reference>
<feature type="compositionally biased region" description="Low complexity" evidence="2">
    <location>
        <begin position="38"/>
        <end position="48"/>
    </location>
</feature>
<name>I3EDU9_NEMP3</name>
<evidence type="ECO:0000313" key="5">
    <source>
        <dbReference type="Proteomes" id="UP000002872"/>
    </source>
</evidence>
<dbReference type="Proteomes" id="UP000002872">
    <property type="component" value="Unassembled WGS sequence"/>
</dbReference>